<dbReference type="PATRIC" id="fig|1265738.3.peg.7695"/>
<protein>
    <submittedName>
        <fullName evidence="1">Uncharacterized protein</fullName>
    </submittedName>
</protein>
<accession>M5R8K4</accession>
<proteinExistence type="predicted"/>
<keyword evidence="2" id="KW-1185">Reference proteome</keyword>
<organism evidence="1 2">
    <name type="scientific">Rhodopirellula maiorica SM1</name>
    <dbReference type="NCBI Taxonomy" id="1265738"/>
    <lineage>
        <taxon>Bacteria</taxon>
        <taxon>Pseudomonadati</taxon>
        <taxon>Planctomycetota</taxon>
        <taxon>Planctomycetia</taxon>
        <taxon>Pirellulales</taxon>
        <taxon>Pirellulaceae</taxon>
        <taxon>Novipirellula</taxon>
    </lineage>
</organism>
<dbReference type="Proteomes" id="UP000011991">
    <property type="component" value="Unassembled WGS sequence"/>
</dbReference>
<name>M5R8K4_9BACT</name>
<evidence type="ECO:0000313" key="1">
    <source>
        <dbReference type="EMBL" id="EMI15376.1"/>
    </source>
</evidence>
<evidence type="ECO:0000313" key="2">
    <source>
        <dbReference type="Proteomes" id="UP000011991"/>
    </source>
</evidence>
<gene>
    <name evidence="1" type="ORF">RMSM_07705</name>
</gene>
<sequence>MHAMIATQAIKQKGLHNPAMCPDGRHMAGRLEEPESFPFVDERTQVFGGVQQLLYTAFWPSGVDRHKAADRGGQNYSQHGELQDSSHRTFLHERSKSDFVCVFQLAFAPSAGRGIGFDGRVWVSVIERNFVACRIIRFSGFGFSYFFLIQVADFQFHVLSRLERHNVFAGNFDLLASPWIASFASGSWFDFENSKVPKLNPPLSYQAINYGVKGLLYNFLRLLLSQSYLFRDRSHDIFLGHT</sequence>
<dbReference type="EMBL" id="ANOG01001103">
    <property type="protein sequence ID" value="EMI15376.1"/>
    <property type="molecule type" value="Genomic_DNA"/>
</dbReference>
<reference evidence="1 2" key="1">
    <citation type="journal article" date="2013" name="Mar. Genomics">
        <title>Expression of sulfatases in Rhodopirellula baltica and the diversity of sulfatases in the genus Rhodopirellula.</title>
        <authorList>
            <person name="Wegner C.E."/>
            <person name="Richter-Heitmann T."/>
            <person name="Klindworth A."/>
            <person name="Klockow C."/>
            <person name="Richter M."/>
            <person name="Achstetter T."/>
            <person name="Glockner F.O."/>
            <person name="Harder J."/>
        </authorList>
    </citation>
    <scope>NUCLEOTIDE SEQUENCE [LARGE SCALE GENOMIC DNA]</scope>
    <source>
        <strain evidence="1 2">SM1</strain>
    </source>
</reference>
<comment type="caution">
    <text evidence="1">The sequence shown here is derived from an EMBL/GenBank/DDBJ whole genome shotgun (WGS) entry which is preliminary data.</text>
</comment>
<dbReference type="AlphaFoldDB" id="M5R8K4"/>